<evidence type="ECO:0000256" key="6">
    <source>
        <dbReference type="SAM" id="Phobius"/>
    </source>
</evidence>
<feature type="compositionally biased region" description="Polar residues" evidence="5">
    <location>
        <begin position="39"/>
        <end position="56"/>
    </location>
</feature>
<dbReference type="InterPro" id="IPR037185">
    <property type="entry name" value="EmrE-like"/>
</dbReference>
<comment type="subcellular location">
    <subcellularLocation>
        <location evidence="1">Membrane</location>
        <topology evidence="1">Multi-pass membrane protein</topology>
    </subcellularLocation>
</comment>
<evidence type="ECO:0000256" key="4">
    <source>
        <dbReference type="ARBA" id="ARBA00023136"/>
    </source>
</evidence>
<evidence type="ECO:0000259" key="7">
    <source>
        <dbReference type="Pfam" id="PF00892"/>
    </source>
</evidence>
<evidence type="ECO:0000256" key="2">
    <source>
        <dbReference type="ARBA" id="ARBA00022692"/>
    </source>
</evidence>
<name>K0TE30_THAOC</name>
<dbReference type="AlphaFoldDB" id="K0TE30"/>
<dbReference type="SUPFAM" id="SSF103481">
    <property type="entry name" value="Multidrug resistance efflux transporter EmrE"/>
    <property type="match status" value="2"/>
</dbReference>
<feature type="transmembrane region" description="Helical" evidence="6">
    <location>
        <begin position="410"/>
        <end position="429"/>
    </location>
</feature>
<feature type="transmembrane region" description="Helical" evidence="6">
    <location>
        <begin position="320"/>
        <end position="342"/>
    </location>
</feature>
<keyword evidence="10" id="KW-1185">Reference proteome</keyword>
<feature type="region of interest" description="Disordered" evidence="5">
    <location>
        <begin position="1"/>
        <end position="62"/>
    </location>
</feature>
<feature type="transmembrane region" description="Helical" evidence="6">
    <location>
        <begin position="106"/>
        <end position="127"/>
    </location>
</feature>
<evidence type="ECO:0000313" key="9">
    <source>
        <dbReference type="EMBL" id="EJK68817.1"/>
    </source>
</evidence>
<organism evidence="9 10">
    <name type="scientific">Thalassiosira oceanica</name>
    <name type="common">Marine diatom</name>
    <dbReference type="NCBI Taxonomy" id="159749"/>
    <lineage>
        <taxon>Eukaryota</taxon>
        <taxon>Sar</taxon>
        <taxon>Stramenopiles</taxon>
        <taxon>Ochrophyta</taxon>
        <taxon>Bacillariophyta</taxon>
        <taxon>Coscinodiscophyceae</taxon>
        <taxon>Thalassiosirophycidae</taxon>
        <taxon>Thalassiosirales</taxon>
        <taxon>Thalassiosiraceae</taxon>
        <taxon>Thalassiosira</taxon>
    </lineage>
</organism>
<proteinExistence type="predicted"/>
<keyword evidence="4 6" id="KW-0472">Membrane</keyword>
<dbReference type="GO" id="GO:0016020">
    <property type="term" value="C:membrane"/>
    <property type="evidence" value="ECO:0007669"/>
    <property type="project" value="UniProtKB-SubCell"/>
</dbReference>
<dbReference type="Pfam" id="PF00892">
    <property type="entry name" value="EamA"/>
    <property type="match status" value="1"/>
</dbReference>
<feature type="compositionally biased region" description="Basic and acidic residues" evidence="5">
    <location>
        <begin position="14"/>
        <end position="24"/>
    </location>
</feature>
<reference evidence="9 10" key="1">
    <citation type="journal article" date="2012" name="Genome Biol.">
        <title>Genome and low-iron response of an oceanic diatom adapted to chronic iron limitation.</title>
        <authorList>
            <person name="Lommer M."/>
            <person name="Specht M."/>
            <person name="Roy A.S."/>
            <person name="Kraemer L."/>
            <person name="Andreson R."/>
            <person name="Gutowska M.A."/>
            <person name="Wolf J."/>
            <person name="Bergner S.V."/>
            <person name="Schilhabel M.B."/>
            <person name="Klostermeier U.C."/>
            <person name="Beiko R.G."/>
            <person name="Rosenstiel P."/>
            <person name="Hippler M."/>
            <person name="Laroche J."/>
        </authorList>
    </citation>
    <scope>NUCLEOTIDE SEQUENCE [LARGE SCALE GENOMIC DNA]</scope>
    <source>
        <strain evidence="9 10">CCMP1005</strain>
    </source>
</reference>
<dbReference type="InterPro" id="IPR000620">
    <property type="entry name" value="EamA_dom"/>
</dbReference>
<evidence type="ECO:0008006" key="11">
    <source>
        <dbReference type="Google" id="ProtNLM"/>
    </source>
</evidence>
<evidence type="ECO:0000256" key="3">
    <source>
        <dbReference type="ARBA" id="ARBA00022989"/>
    </source>
</evidence>
<feature type="domain" description="Sugar phosphate transporter" evidence="8">
    <location>
        <begin position="288"/>
        <end position="428"/>
    </location>
</feature>
<dbReference type="InterPro" id="IPR004853">
    <property type="entry name" value="Sugar_P_trans_dom"/>
</dbReference>
<keyword evidence="3 6" id="KW-1133">Transmembrane helix</keyword>
<protein>
    <recommendedName>
        <fullName evidence="11">Sugar phosphate transporter domain-containing protein</fullName>
    </recommendedName>
</protein>
<feature type="transmembrane region" description="Helical" evidence="6">
    <location>
        <begin position="354"/>
        <end position="374"/>
    </location>
</feature>
<keyword evidence="2 6" id="KW-0812">Transmembrane</keyword>
<feature type="transmembrane region" description="Helical" evidence="6">
    <location>
        <begin position="190"/>
        <end position="208"/>
    </location>
</feature>
<evidence type="ECO:0000256" key="5">
    <source>
        <dbReference type="SAM" id="MobiDB-lite"/>
    </source>
</evidence>
<dbReference type="Pfam" id="PF03151">
    <property type="entry name" value="TPT"/>
    <property type="match status" value="1"/>
</dbReference>
<dbReference type="InterPro" id="IPR050186">
    <property type="entry name" value="TPT_transporter"/>
</dbReference>
<dbReference type="Proteomes" id="UP000266841">
    <property type="component" value="Unassembled WGS sequence"/>
</dbReference>
<dbReference type="PANTHER" id="PTHR11132">
    <property type="entry name" value="SOLUTE CARRIER FAMILY 35"/>
    <property type="match status" value="1"/>
</dbReference>
<dbReference type="OrthoDB" id="6418713at2759"/>
<feature type="domain" description="EamA" evidence="7">
    <location>
        <begin position="171"/>
        <end position="258"/>
    </location>
</feature>
<dbReference type="OMA" id="CAFASYN"/>
<feature type="transmembrane region" description="Helical" evidence="6">
    <location>
        <begin position="65"/>
        <end position="86"/>
    </location>
</feature>
<evidence type="ECO:0000259" key="8">
    <source>
        <dbReference type="Pfam" id="PF03151"/>
    </source>
</evidence>
<sequence length="474" mass="51471">MPRAAAPSSTGALPDRRRGEGDLMRHRRGVVEDDPSYTRKVSSGNSPRLMTNTCSPPKNKRGESAGIPIPLAVAGWYILGVLSITTSKVLLSTHRVPALALTLQQLSIGVSLLYFLVTCTSASLLGLRPVPLQGDVDVVDEIGPIDLENGSFARKPSKGIDNVGLMSSLRAIITLGTQKKPKRQRIHTQLLLAGVYFTFGFVLTNAGFKMGSASFVETLKAAEPISSAGVAVFYKLEQLGREEVASLGGIVVGVAMSTLGHRSSHGKLSRGNDWTSSPNLLRNSLVVLAANLCFSFRGLHQKLFRRAPQGSPSLVDDLNIQLRMQQIGVLLLIAPTLFLNGIKLSMNLRDIGSILQYCLLALVNGVAFTSYNLASTYILSRISVVHHASLNCLRRVFAIISTSVIFGQPISLLQSVGIAVACVGFLFYIRQKELKDGRARRRLDLRRKWSGIVRVHRRKPMRKASSDASIKSGH</sequence>
<comment type="caution">
    <text evidence="9">The sequence shown here is derived from an EMBL/GenBank/DDBJ whole genome shotgun (WGS) entry which is preliminary data.</text>
</comment>
<evidence type="ECO:0000256" key="1">
    <source>
        <dbReference type="ARBA" id="ARBA00004141"/>
    </source>
</evidence>
<dbReference type="EMBL" id="AGNL01010806">
    <property type="protein sequence ID" value="EJK68817.1"/>
    <property type="molecule type" value="Genomic_DNA"/>
</dbReference>
<evidence type="ECO:0000313" key="10">
    <source>
        <dbReference type="Proteomes" id="UP000266841"/>
    </source>
</evidence>
<gene>
    <name evidence="9" type="ORF">THAOC_09970</name>
</gene>
<dbReference type="eggNOG" id="KOG1441">
    <property type="taxonomic scope" value="Eukaryota"/>
</dbReference>
<accession>K0TE30</accession>